<dbReference type="Proteomes" id="UP000593566">
    <property type="component" value="Unassembled WGS sequence"/>
</dbReference>
<gene>
    <name evidence="2" type="ORF">HO133_008461</name>
</gene>
<dbReference type="RefSeq" id="XP_037155328.1">
    <property type="nucleotide sequence ID" value="XM_037299327.1"/>
</dbReference>
<dbReference type="EMBL" id="JACCJB010000005">
    <property type="protein sequence ID" value="KAF6227020.1"/>
    <property type="molecule type" value="Genomic_DNA"/>
</dbReference>
<comment type="caution">
    <text evidence="2">The sequence shown here is derived from an EMBL/GenBank/DDBJ whole genome shotgun (WGS) entry which is preliminary data.</text>
</comment>
<sequence length="839" mass="93763">MIGALGKILDEVQFGPYKRKVKKYLDEARADSVLEDLKKALAPRLRGVKSLWTTFDTYCVEDSSQQPYWNDNSFRKYLEKLYPDVAMSEASIQLLWRCFYFYAYHPFPRDTTDGKLDSAAFQRAVALLVVQGTDILGTQDGGDYFWRNDDAYFRKANFESIFRSIGLPENTDRPSNHLDYDSTSILEAAMDVLAMTQPHTVSLAPSPDQLRPAAQKLLGEGASQRRYRIGREDLSALLSLLLRLRLREAKWGSRFHFGTIGKRDPGNEELADILVRGLGENQDEEYLTSGQIIMSMDLLPNLQLQFHQLWAVLFQPPMTADDKAPSQIPGAIPNHILAAISLFIPQPKISSHSQPTTQDMRISLEDSFPPSQRSYDPTVTRLVQSLVQDPHPHLILLTSNATATTPLTVIGAYFPRPLSNAKGEKREPKTSTPHLLFQLRPNFRLLRWNGPHMLLTQIINTEDDAPLLRAVAASDEPPLESTKAYRIGDPERKGAGLCIDPETKSATLTSNITDTDSGKVVGYKPVYMTGNDNDITAYSNWEVAVKIDHFEIFRVKVGIDAHVASEGAKDQNQYAQDATQEKIQGLYAMIVMYKTGGSEQPENGIERVDLGATAIAKYGRDAQPDATVAEPGSSEKPRMLEDVKEKMKQLRLASGETHGEAQMPVPCARLIFPALDAAGLASPAAEEERNSDGIGSSIMAKSKSASKFLNDYYDRRAQASYAYQNPESTLTAQAAPAAPRFRSRFADPNHATNTHFFTLITGGKFKAEPLGRRRYERAQRQAAEKRAQGIREQSSKRLLQENVHYLMVVNKPTEEELLKAKRDIQEAKEKKAASKKHQS</sequence>
<evidence type="ECO:0000313" key="2">
    <source>
        <dbReference type="EMBL" id="KAF6227020.1"/>
    </source>
</evidence>
<dbReference type="GeneID" id="59336857"/>
<keyword evidence="3" id="KW-1185">Reference proteome</keyword>
<organism evidence="2 3">
    <name type="scientific">Letharia lupina</name>
    <dbReference type="NCBI Taxonomy" id="560253"/>
    <lineage>
        <taxon>Eukaryota</taxon>
        <taxon>Fungi</taxon>
        <taxon>Dikarya</taxon>
        <taxon>Ascomycota</taxon>
        <taxon>Pezizomycotina</taxon>
        <taxon>Lecanoromycetes</taxon>
        <taxon>OSLEUM clade</taxon>
        <taxon>Lecanoromycetidae</taxon>
        <taxon>Lecanorales</taxon>
        <taxon>Lecanorineae</taxon>
        <taxon>Parmeliaceae</taxon>
        <taxon>Letharia</taxon>
    </lineage>
</organism>
<evidence type="ECO:0000256" key="1">
    <source>
        <dbReference type="SAM" id="MobiDB-lite"/>
    </source>
</evidence>
<dbReference type="AlphaFoldDB" id="A0A8H6CP71"/>
<evidence type="ECO:0000313" key="3">
    <source>
        <dbReference type="Proteomes" id="UP000593566"/>
    </source>
</evidence>
<feature type="region of interest" description="Disordered" evidence="1">
    <location>
        <begin position="820"/>
        <end position="839"/>
    </location>
</feature>
<proteinExistence type="predicted"/>
<feature type="compositionally biased region" description="Basic and acidic residues" evidence="1">
    <location>
        <begin position="820"/>
        <end position="832"/>
    </location>
</feature>
<dbReference type="PANTHER" id="PTHR38887">
    <property type="entry name" value="CHROMOSOME 21, WHOLE GENOME SHOTGUN SEQUENCE"/>
    <property type="match status" value="1"/>
</dbReference>
<protein>
    <submittedName>
        <fullName evidence="2">Uncharacterized protein</fullName>
    </submittedName>
</protein>
<dbReference type="InterPro" id="IPR053221">
    <property type="entry name" value="Burnettramic_acid_biosynth"/>
</dbReference>
<reference evidence="2 3" key="1">
    <citation type="journal article" date="2020" name="Genomics">
        <title>Complete, high-quality genomes from long-read metagenomic sequencing of two wolf lichen thalli reveals enigmatic genome architecture.</title>
        <authorList>
            <person name="McKenzie S.K."/>
            <person name="Walston R.F."/>
            <person name="Allen J.L."/>
        </authorList>
    </citation>
    <scope>NUCLEOTIDE SEQUENCE [LARGE SCALE GENOMIC DNA]</scope>
    <source>
        <strain evidence="2">WasteWater1</strain>
    </source>
</reference>
<accession>A0A8H6CP71</accession>
<name>A0A8H6CP71_9LECA</name>
<dbReference type="PANTHER" id="PTHR38887:SF1">
    <property type="entry name" value="RAS MODIFICATION PROTEIN ERF4"/>
    <property type="match status" value="1"/>
</dbReference>